<dbReference type="Proteomes" id="UP000887574">
    <property type="component" value="Unplaced"/>
</dbReference>
<organism evidence="1 2">
    <name type="scientific">Ditylenchus dipsaci</name>
    <dbReference type="NCBI Taxonomy" id="166011"/>
    <lineage>
        <taxon>Eukaryota</taxon>
        <taxon>Metazoa</taxon>
        <taxon>Ecdysozoa</taxon>
        <taxon>Nematoda</taxon>
        <taxon>Chromadorea</taxon>
        <taxon>Rhabditida</taxon>
        <taxon>Tylenchina</taxon>
        <taxon>Tylenchomorpha</taxon>
        <taxon>Sphaerularioidea</taxon>
        <taxon>Anguinidae</taxon>
        <taxon>Anguininae</taxon>
        <taxon>Ditylenchus</taxon>
    </lineage>
</organism>
<dbReference type="PANTHER" id="PTHR33995:SF8">
    <property type="entry name" value="PRION-LIKE-(Q_N-RICH)-DOMAIN-BEARING PROTEIN"/>
    <property type="match status" value="1"/>
</dbReference>
<evidence type="ECO:0000313" key="2">
    <source>
        <dbReference type="WBParaSite" id="jg8512"/>
    </source>
</evidence>
<proteinExistence type="predicted"/>
<sequence>MRKELMKYLLDSLDAEWAGIFGSPEEIKLVCQENDYCLSGWGSCHQRYRNVDVLRRVGNDWRPTTISTASCCDCKVKAGSQIHPLVVGKNKRLEGLDEVNAEEVTTHGQLVDVYRKAHELELQLELRQVERNREL</sequence>
<reference evidence="2" key="1">
    <citation type="submission" date="2022-11" db="UniProtKB">
        <authorList>
            <consortium name="WormBaseParasite"/>
        </authorList>
    </citation>
    <scope>IDENTIFICATION</scope>
</reference>
<keyword evidence="1" id="KW-1185">Reference proteome</keyword>
<accession>A0A915ERB6</accession>
<dbReference type="AlphaFoldDB" id="A0A915ERB6"/>
<dbReference type="PANTHER" id="PTHR33995">
    <property type="entry name" value="PROTEIN CBG18546"/>
    <property type="match status" value="1"/>
</dbReference>
<evidence type="ECO:0000313" key="1">
    <source>
        <dbReference type="Proteomes" id="UP000887574"/>
    </source>
</evidence>
<dbReference type="WBParaSite" id="jg8512">
    <property type="protein sequence ID" value="jg8512"/>
    <property type="gene ID" value="jg8512"/>
</dbReference>
<protein>
    <submittedName>
        <fullName evidence="2">Uncharacterized protein</fullName>
    </submittedName>
</protein>
<name>A0A915ERB6_9BILA</name>